<dbReference type="EMBL" id="MU274908">
    <property type="protein sequence ID" value="KAI0090440.1"/>
    <property type="molecule type" value="Genomic_DNA"/>
</dbReference>
<comment type="caution">
    <text evidence="1">The sequence shown here is derived from an EMBL/GenBank/DDBJ whole genome shotgun (WGS) entry which is preliminary data.</text>
</comment>
<protein>
    <submittedName>
        <fullName evidence="1">Uncharacterized protein</fullName>
    </submittedName>
</protein>
<name>A0ACB8U882_9APHY</name>
<organism evidence="1 2">
    <name type="scientific">Irpex rosettiformis</name>
    <dbReference type="NCBI Taxonomy" id="378272"/>
    <lineage>
        <taxon>Eukaryota</taxon>
        <taxon>Fungi</taxon>
        <taxon>Dikarya</taxon>
        <taxon>Basidiomycota</taxon>
        <taxon>Agaricomycotina</taxon>
        <taxon>Agaricomycetes</taxon>
        <taxon>Polyporales</taxon>
        <taxon>Irpicaceae</taxon>
        <taxon>Irpex</taxon>
    </lineage>
</organism>
<accession>A0ACB8U882</accession>
<sequence>MIVSYFSTSQQRTQARRPPHQPSPTRIPQQHESSTRPVNHSLAQSFVHRDQNSNLFDPFVVNSSSDNESSESNGTVNFKGGDQQLALRAPPQLTSRPSGKLARRRGQAENFTPSKPAPSGRKGHKNPVTSVSQSGPSLTFTPPLQSLPRRNSAGSFAADWDDFPVCDDMTVVSSPTTPVRESASVPPKRSNITWQQSLIDDAPRTAPLSSTFNYSSPAVMSHVTPSPAHRRHHRVPSEGVFAMSMDEDSSESSDELRDALKRLAIGKQGRSARRTPPPPESAPASFYAGSVFQNSPSPDELPVPAFRA</sequence>
<reference evidence="1" key="1">
    <citation type="journal article" date="2021" name="Environ. Microbiol.">
        <title>Gene family expansions and transcriptome signatures uncover fungal adaptations to wood decay.</title>
        <authorList>
            <person name="Hage H."/>
            <person name="Miyauchi S."/>
            <person name="Viragh M."/>
            <person name="Drula E."/>
            <person name="Min B."/>
            <person name="Chaduli D."/>
            <person name="Navarro D."/>
            <person name="Favel A."/>
            <person name="Norest M."/>
            <person name="Lesage-Meessen L."/>
            <person name="Balint B."/>
            <person name="Merenyi Z."/>
            <person name="de Eugenio L."/>
            <person name="Morin E."/>
            <person name="Martinez A.T."/>
            <person name="Baldrian P."/>
            <person name="Stursova M."/>
            <person name="Martinez M.J."/>
            <person name="Novotny C."/>
            <person name="Magnuson J.K."/>
            <person name="Spatafora J.W."/>
            <person name="Maurice S."/>
            <person name="Pangilinan J."/>
            <person name="Andreopoulos W."/>
            <person name="LaButti K."/>
            <person name="Hundley H."/>
            <person name="Na H."/>
            <person name="Kuo A."/>
            <person name="Barry K."/>
            <person name="Lipzen A."/>
            <person name="Henrissat B."/>
            <person name="Riley R."/>
            <person name="Ahrendt S."/>
            <person name="Nagy L.G."/>
            <person name="Grigoriev I.V."/>
            <person name="Martin F."/>
            <person name="Rosso M.N."/>
        </authorList>
    </citation>
    <scope>NUCLEOTIDE SEQUENCE</scope>
    <source>
        <strain evidence="1">CBS 384.51</strain>
    </source>
</reference>
<evidence type="ECO:0000313" key="2">
    <source>
        <dbReference type="Proteomes" id="UP001055072"/>
    </source>
</evidence>
<proteinExistence type="predicted"/>
<dbReference type="Proteomes" id="UP001055072">
    <property type="component" value="Unassembled WGS sequence"/>
</dbReference>
<evidence type="ECO:0000313" key="1">
    <source>
        <dbReference type="EMBL" id="KAI0090440.1"/>
    </source>
</evidence>
<keyword evidence="2" id="KW-1185">Reference proteome</keyword>
<gene>
    <name evidence="1" type="ORF">BDY19DRAFT_772332</name>
</gene>